<sequence>MSTMRNTVEKPSTEVEHHEQLNVSRKNEAAFEDEEEQRIHLKTMIALAAMGVLQFTTLIALVGPPAVLDNISSAFPDPQWKYWIINACTLVQAALGPFFSSLSDVFQIRKAIIVGLMTLAIIGSAIVPNSDSIYRVIGGSIMIGFGLTSAPLSYAVPSEIVPRRWRSACQGFINMCGTLGAITGPLVIAAFTNENPTQGWRNFYWLQTGLWAIATIGILIGYSPPKRTMARSELQANLRHIDWIGSVLLTAGITLIVAGFNFQSTYGWFSGQFLGPLVSGLVALLAFGLYETFGTKTGIIPHELFSVNRRYGWAVVNLAVLFFIEGVTFFAIVTFYPALTRSLFTTNPIGIAVRQLPFYCLIGVVTMIYGWASSYFRDIKYTLFVAYLLYTAGIVGLATVQPGQPGVALGTIALAGIGLAGALILIITGVQLAVPHHLIATATAMVVSCRTLAGSIFVAAYSTALSTRLGSYIPEYIGEAVAKAGLPPSSIGPFIGAFASHNDTALAQIPGVTPVVLGAAGGAMQQAFADAVRVVFMIAAPFGAVACILCLLLPSFRDVMDRKIEAPLEEHVHKHHKEEPVA</sequence>
<comment type="subcellular location">
    <subcellularLocation>
        <location evidence="1">Membrane</location>
        <topology evidence="1">Multi-pass membrane protein</topology>
    </subcellularLocation>
</comment>
<proteinExistence type="predicted"/>
<dbReference type="RefSeq" id="XP_069307603.1">
    <property type="nucleotide sequence ID" value="XM_069451777.1"/>
</dbReference>
<feature type="transmembrane region" description="Helical" evidence="7">
    <location>
        <begin position="45"/>
        <end position="68"/>
    </location>
</feature>
<feature type="compositionally biased region" description="Basic and acidic residues" evidence="6">
    <location>
        <begin position="7"/>
        <end position="29"/>
    </location>
</feature>
<keyword evidence="5 7" id="KW-0472">Membrane</keyword>
<feature type="transmembrane region" description="Helical" evidence="7">
    <location>
        <begin position="356"/>
        <end position="376"/>
    </location>
</feature>
<dbReference type="InterPro" id="IPR053791">
    <property type="entry name" value="MFS_Tri12-like"/>
</dbReference>
<evidence type="ECO:0000256" key="3">
    <source>
        <dbReference type="ARBA" id="ARBA00022692"/>
    </source>
</evidence>
<dbReference type="EMBL" id="JBHGVX010000004">
    <property type="protein sequence ID" value="KAL1797019.1"/>
    <property type="molecule type" value="Genomic_DNA"/>
</dbReference>
<feature type="transmembrane region" description="Helical" evidence="7">
    <location>
        <begin position="311"/>
        <end position="336"/>
    </location>
</feature>
<dbReference type="CDD" id="cd06179">
    <property type="entry name" value="MFS_TRI12_like"/>
    <property type="match status" value="1"/>
</dbReference>
<dbReference type="PROSITE" id="PS50850">
    <property type="entry name" value="MFS"/>
    <property type="match status" value="1"/>
</dbReference>
<dbReference type="Pfam" id="PF06609">
    <property type="entry name" value="TRI12"/>
    <property type="match status" value="1"/>
</dbReference>
<feature type="transmembrane region" description="Helical" evidence="7">
    <location>
        <begin position="406"/>
        <end position="426"/>
    </location>
</feature>
<dbReference type="PANTHER" id="PTHR23501:SF195">
    <property type="entry name" value="PEP5"/>
    <property type="match status" value="1"/>
</dbReference>
<keyword evidence="4 7" id="KW-1133">Transmembrane helix</keyword>
<dbReference type="SUPFAM" id="SSF103473">
    <property type="entry name" value="MFS general substrate transporter"/>
    <property type="match status" value="1"/>
</dbReference>
<feature type="transmembrane region" description="Helical" evidence="7">
    <location>
        <begin position="168"/>
        <end position="191"/>
    </location>
</feature>
<dbReference type="Proteomes" id="UP001578633">
    <property type="component" value="Chromosome 4"/>
</dbReference>
<evidence type="ECO:0000313" key="9">
    <source>
        <dbReference type="EMBL" id="KAL1797019.1"/>
    </source>
</evidence>
<dbReference type="InterPro" id="IPR010573">
    <property type="entry name" value="MFS_Str1/Tri12-like"/>
</dbReference>
<dbReference type="InterPro" id="IPR036259">
    <property type="entry name" value="MFS_trans_sf"/>
</dbReference>
<feature type="transmembrane region" description="Helical" evidence="7">
    <location>
        <begin position="268"/>
        <end position="290"/>
    </location>
</feature>
<dbReference type="Gene3D" id="1.20.1250.20">
    <property type="entry name" value="MFS general substrate transporter like domains"/>
    <property type="match status" value="1"/>
</dbReference>
<feature type="region of interest" description="Disordered" evidence="6">
    <location>
        <begin position="1"/>
        <end position="29"/>
    </location>
</feature>
<reference evidence="9 10" key="1">
    <citation type="submission" date="2024-09" db="EMBL/GenBank/DDBJ databases">
        <title>T2T genomes of carrot and Alternaria dauci and their utility for understanding host-pathogen interaction during carrot leaf blight disease.</title>
        <authorList>
            <person name="Liu W."/>
            <person name="Xu S."/>
            <person name="Ou C."/>
            <person name="Liu X."/>
            <person name="Zhuang F."/>
            <person name="Deng X.W."/>
        </authorList>
    </citation>
    <scope>NUCLEOTIDE SEQUENCE [LARGE SCALE GENOMIC DNA]</scope>
    <source>
        <strain evidence="9 10">A2016</strain>
    </source>
</reference>
<dbReference type="GeneID" id="96085881"/>
<comment type="caution">
    <text evidence="9">The sequence shown here is derived from an EMBL/GenBank/DDBJ whole genome shotgun (WGS) entry which is preliminary data.</text>
</comment>
<evidence type="ECO:0000313" key="10">
    <source>
        <dbReference type="Proteomes" id="UP001578633"/>
    </source>
</evidence>
<keyword evidence="10" id="KW-1185">Reference proteome</keyword>
<evidence type="ECO:0000256" key="5">
    <source>
        <dbReference type="ARBA" id="ARBA00023136"/>
    </source>
</evidence>
<evidence type="ECO:0000259" key="8">
    <source>
        <dbReference type="PROSITE" id="PS50850"/>
    </source>
</evidence>
<evidence type="ECO:0000256" key="1">
    <source>
        <dbReference type="ARBA" id="ARBA00004141"/>
    </source>
</evidence>
<feature type="transmembrane region" description="Helical" evidence="7">
    <location>
        <begin position="133"/>
        <end position="156"/>
    </location>
</feature>
<evidence type="ECO:0000256" key="4">
    <source>
        <dbReference type="ARBA" id="ARBA00022989"/>
    </source>
</evidence>
<gene>
    <name evidence="9" type="ORF">ACET3X_005559</name>
</gene>
<dbReference type="PANTHER" id="PTHR23501">
    <property type="entry name" value="MAJOR FACILITATOR SUPERFAMILY"/>
    <property type="match status" value="1"/>
</dbReference>
<protein>
    <recommendedName>
        <fullName evidence="8">Major facilitator superfamily (MFS) profile domain-containing protein</fullName>
    </recommendedName>
</protein>
<evidence type="ECO:0000256" key="6">
    <source>
        <dbReference type="SAM" id="MobiDB-lite"/>
    </source>
</evidence>
<evidence type="ECO:0000256" key="2">
    <source>
        <dbReference type="ARBA" id="ARBA00022448"/>
    </source>
</evidence>
<feature type="domain" description="Major facilitator superfamily (MFS) profile" evidence="8">
    <location>
        <begin position="44"/>
        <end position="558"/>
    </location>
</feature>
<feature type="transmembrane region" description="Helical" evidence="7">
    <location>
        <begin position="243"/>
        <end position="262"/>
    </location>
</feature>
<organism evidence="9 10">
    <name type="scientific">Alternaria dauci</name>
    <dbReference type="NCBI Taxonomy" id="48095"/>
    <lineage>
        <taxon>Eukaryota</taxon>
        <taxon>Fungi</taxon>
        <taxon>Dikarya</taxon>
        <taxon>Ascomycota</taxon>
        <taxon>Pezizomycotina</taxon>
        <taxon>Dothideomycetes</taxon>
        <taxon>Pleosporomycetidae</taxon>
        <taxon>Pleosporales</taxon>
        <taxon>Pleosporineae</taxon>
        <taxon>Pleosporaceae</taxon>
        <taxon>Alternaria</taxon>
        <taxon>Alternaria sect. Porri</taxon>
    </lineage>
</organism>
<evidence type="ECO:0000256" key="7">
    <source>
        <dbReference type="SAM" id="Phobius"/>
    </source>
</evidence>
<accession>A0ABR3UL24</accession>
<name>A0ABR3UL24_9PLEO</name>
<feature type="transmembrane region" description="Helical" evidence="7">
    <location>
        <begin position="534"/>
        <end position="553"/>
    </location>
</feature>
<feature type="transmembrane region" description="Helical" evidence="7">
    <location>
        <begin position="438"/>
        <end position="461"/>
    </location>
</feature>
<feature type="transmembrane region" description="Helical" evidence="7">
    <location>
        <begin position="80"/>
        <end position="99"/>
    </location>
</feature>
<keyword evidence="2" id="KW-0813">Transport</keyword>
<dbReference type="InterPro" id="IPR020846">
    <property type="entry name" value="MFS_dom"/>
</dbReference>
<feature type="transmembrane region" description="Helical" evidence="7">
    <location>
        <begin position="383"/>
        <end position="400"/>
    </location>
</feature>
<feature type="transmembrane region" description="Helical" evidence="7">
    <location>
        <begin position="203"/>
        <end position="222"/>
    </location>
</feature>
<keyword evidence="3 7" id="KW-0812">Transmembrane</keyword>
<feature type="transmembrane region" description="Helical" evidence="7">
    <location>
        <begin position="111"/>
        <end position="127"/>
    </location>
</feature>